<dbReference type="RefSeq" id="WP_229684383.1">
    <property type="nucleotide sequence ID" value="NZ_BMKP01000009.1"/>
</dbReference>
<proteinExistence type="predicted"/>
<evidence type="ECO:0000313" key="2">
    <source>
        <dbReference type="Proteomes" id="UP000655016"/>
    </source>
</evidence>
<gene>
    <name evidence="1" type="ORF">GCM10011518_36330</name>
</gene>
<accession>A0ABQ1UPA1</accession>
<comment type="caution">
    <text evidence="1">The sequence shown here is derived from an EMBL/GenBank/DDBJ whole genome shotgun (WGS) entry which is preliminary data.</text>
</comment>
<organism evidence="1 2">
    <name type="scientific">Flavobacterium limi</name>
    <dbReference type="NCBI Taxonomy" id="2045105"/>
    <lineage>
        <taxon>Bacteria</taxon>
        <taxon>Pseudomonadati</taxon>
        <taxon>Bacteroidota</taxon>
        <taxon>Flavobacteriia</taxon>
        <taxon>Flavobacteriales</taxon>
        <taxon>Flavobacteriaceae</taxon>
        <taxon>Flavobacterium</taxon>
    </lineage>
</organism>
<keyword evidence="2" id="KW-1185">Reference proteome</keyword>
<dbReference type="Proteomes" id="UP000655016">
    <property type="component" value="Unassembled WGS sequence"/>
</dbReference>
<protein>
    <submittedName>
        <fullName evidence="1">Uncharacterized protein</fullName>
    </submittedName>
</protein>
<reference evidence="2" key="1">
    <citation type="journal article" date="2019" name="Int. J. Syst. Evol. Microbiol.">
        <title>The Global Catalogue of Microorganisms (GCM) 10K type strain sequencing project: providing services to taxonomists for standard genome sequencing and annotation.</title>
        <authorList>
            <consortium name="The Broad Institute Genomics Platform"/>
            <consortium name="The Broad Institute Genome Sequencing Center for Infectious Disease"/>
            <person name="Wu L."/>
            <person name="Ma J."/>
        </authorList>
    </citation>
    <scope>NUCLEOTIDE SEQUENCE [LARGE SCALE GENOMIC DNA]</scope>
    <source>
        <strain evidence="2">CGMCC 1.16060</strain>
    </source>
</reference>
<evidence type="ECO:0000313" key="1">
    <source>
        <dbReference type="EMBL" id="GGF23792.1"/>
    </source>
</evidence>
<name>A0ABQ1UPA1_9FLAO</name>
<dbReference type="EMBL" id="BMKP01000009">
    <property type="protein sequence ID" value="GGF23792.1"/>
    <property type="molecule type" value="Genomic_DNA"/>
</dbReference>
<sequence>MNKTVNYIQDKWEKGFLPGIDCIVFEDGKIIIANTYKTIDYNTLENKQYWFPLCDTTIESLENYSDDIWTKVDIFNGSITHGNEKIVFGDGSMGNEGFVASTDRDNQLKWAIFFTFSNPILKAEIVNNELICISELETKISIHLNNVTRISISENY</sequence>